<dbReference type="PANTHER" id="PTHR12448:SF0">
    <property type="entry name" value="ATP SYNTHASE SUBUNIT EPSILON, MITOCHONDRIAL"/>
    <property type="match status" value="1"/>
</dbReference>
<dbReference type="GO" id="GO:0042776">
    <property type="term" value="P:proton motive force-driven mitochondrial ATP synthesis"/>
    <property type="evidence" value="ECO:0007669"/>
    <property type="project" value="TreeGrafter"/>
</dbReference>
<reference evidence="2" key="1">
    <citation type="submission" date="2013-04" db="EMBL/GenBank/DDBJ databases">
        <title>The Genome Sequence of Fonticula alba ATCC 38817.</title>
        <authorList>
            <consortium name="The Broad Institute Genomics Platform"/>
            <person name="Russ C."/>
            <person name="Cuomo C."/>
            <person name="Burger G."/>
            <person name="Gray M.W."/>
            <person name="Holland P.W.H."/>
            <person name="King N."/>
            <person name="Lang F.B.F."/>
            <person name="Roger A.J."/>
            <person name="Ruiz-Trillo I."/>
            <person name="Brown M."/>
            <person name="Walker B."/>
            <person name="Young S."/>
            <person name="Zeng Q."/>
            <person name="Gargeya S."/>
            <person name="Fitzgerald M."/>
            <person name="Haas B."/>
            <person name="Abouelleil A."/>
            <person name="Allen A.W."/>
            <person name="Alvarado L."/>
            <person name="Arachchi H.M."/>
            <person name="Berlin A.M."/>
            <person name="Chapman S.B."/>
            <person name="Gainer-Dewar J."/>
            <person name="Goldberg J."/>
            <person name="Griggs A."/>
            <person name="Gujja S."/>
            <person name="Hansen M."/>
            <person name="Howarth C."/>
            <person name="Imamovic A."/>
            <person name="Ireland A."/>
            <person name="Larimer J."/>
            <person name="McCowan C."/>
            <person name="Murphy C."/>
            <person name="Pearson M."/>
            <person name="Poon T.W."/>
            <person name="Priest M."/>
            <person name="Roberts A."/>
            <person name="Saif S."/>
            <person name="Shea T."/>
            <person name="Sisk P."/>
            <person name="Sykes S."/>
            <person name="Wortman J."/>
            <person name="Nusbaum C."/>
            <person name="Birren B."/>
        </authorList>
    </citation>
    <scope>NUCLEOTIDE SEQUENCE [LARGE SCALE GENOMIC DNA]</scope>
    <source>
        <strain evidence="2">ATCC 38817</strain>
    </source>
</reference>
<sequence>MIGWRAAGFNYAQYSQLCARALRSVLKESHAANVARREATTLRVSTWENGVASPPKYVVKPAAK</sequence>
<dbReference type="OMA" id="IKFTQWK"/>
<dbReference type="GO" id="GO:0045259">
    <property type="term" value="C:proton-transporting ATP synthase complex"/>
    <property type="evidence" value="ECO:0007669"/>
    <property type="project" value="InterPro"/>
</dbReference>
<dbReference type="Pfam" id="PF04627">
    <property type="entry name" value="ATP-synt_Eps"/>
    <property type="match status" value="1"/>
</dbReference>
<dbReference type="Gene3D" id="1.10.1620.20">
    <property type="entry name" value="ATP synthase, F1 complex, epsilon subunit superfamily, mitochondrial"/>
    <property type="match status" value="1"/>
</dbReference>
<dbReference type="GO" id="GO:0005743">
    <property type="term" value="C:mitochondrial inner membrane"/>
    <property type="evidence" value="ECO:0007669"/>
    <property type="project" value="InterPro"/>
</dbReference>
<dbReference type="Proteomes" id="UP000030693">
    <property type="component" value="Unassembled WGS sequence"/>
</dbReference>
<dbReference type="InterPro" id="IPR006721">
    <property type="entry name" value="ATP_synth_F1_esu_mt"/>
</dbReference>
<dbReference type="AlphaFoldDB" id="A0A058Z799"/>
<comment type="similarity">
    <text evidence="1">Belongs to the eukaryotic ATPase epsilon family.</text>
</comment>
<dbReference type="OrthoDB" id="269124at2759"/>
<dbReference type="PANTHER" id="PTHR12448">
    <property type="entry name" value="ATP SYNTHASE EPSILON CHAIN, MITOCHONDRIAL"/>
    <property type="match status" value="1"/>
</dbReference>
<accession>A0A058Z799</accession>
<dbReference type="RefSeq" id="XP_009495751.1">
    <property type="nucleotide sequence ID" value="XM_009497476.1"/>
</dbReference>
<keyword evidence="3" id="KW-1185">Reference proteome</keyword>
<dbReference type="STRING" id="691883.A0A058Z799"/>
<dbReference type="InterPro" id="IPR036742">
    <property type="entry name" value="ATP_synth_F1_esu_sf_mt"/>
</dbReference>
<organism evidence="2">
    <name type="scientific">Fonticula alba</name>
    <name type="common">Slime mold</name>
    <dbReference type="NCBI Taxonomy" id="691883"/>
    <lineage>
        <taxon>Eukaryota</taxon>
        <taxon>Rotosphaerida</taxon>
        <taxon>Fonticulaceae</taxon>
        <taxon>Fonticula</taxon>
    </lineage>
</organism>
<name>A0A058Z799_FONAL</name>
<proteinExistence type="inferred from homology"/>
<gene>
    <name evidence="2" type="ORF">H696_03604</name>
</gene>
<dbReference type="EMBL" id="KB932205">
    <property type="protein sequence ID" value="KCV70145.1"/>
    <property type="molecule type" value="Genomic_DNA"/>
</dbReference>
<dbReference type="SUPFAM" id="SSF48690">
    <property type="entry name" value="Epsilon subunit of mitochondrial F1F0-ATP synthase"/>
    <property type="match status" value="1"/>
</dbReference>
<evidence type="ECO:0000313" key="3">
    <source>
        <dbReference type="Proteomes" id="UP000030693"/>
    </source>
</evidence>
<evidence type="ECO:0008006" key="4">
    <source>
        <dbReference type="Google" id="ProtNLM"/>
    </source>
</evidence>
<dbReference type="GO" id="GO:0046933">
    <property type="term" value="F:proton-transporting ATP synthase activity, rotational mechanism"/>
    <property type="evidence" value="ECO:0007669"/>
    <property type="project" value="InterPro"/>
</dbReference>
<dbReference type="CDD" id="cd12153">
    <property type="entry name" value="F1-ATPase_epsilon"/>
    <property type="match status" value="1"/>
</dbReference>
<protein>
    <recommendedName>
        <fullName evidence="4">F-type H+-transporting ATPase subunit epsilon</fullName>
    </recommendedName>
</protein>
<evidence type="ECO:0000256" key="1">
    <source>
        <dbReference type="ARBA" id="ARBA00009502"/>
    </source>
</evidence>
<dbReference type="GeneID" id="20528329"/>
<evidence type="ECO:0000313" key="2">
    <source>
        <dbReference type="EMBL" id="KCV70145.1"/>
    </source>
</evidence>